<comment type="caution">
    <text evidence="1">The sequence shown here is derived from an EMBL/GenBank/DDBJ whole genome shotgun (WGS) entry which is preliminary data.</text>
</comment>
<evidence type="ECO:0000313" key="3">
    <source>
        <dbReference type="Proteomes" id="UP001642409"/>
    </source>
</evidence>
<accession>A0AA86RHW8</accession>
<dbReference type="EMBL" id="CAXDID020000042">
    <property type="protein sequence ID" value="CAL6000971.1"/>
    <property type="molecule type" value="Genomic_DNA"/>
</dbReference>
<name>A0AA86RHW8_9EUKA</name>
<dbReference type="AlphaFoldDB" id="A0AA86RHW8"/>
<proteinExistence type="predicted"/>
<evidence type="ECO:0000313" key="2">
    <source>
        <dbReference type="EMBL" id="CAL6000971.1"/>
    </source>
</evidence>
<reference evidence="1" key="1">
    <citation type="submission" date="2023-06" db="EMBL/GenBank/DDBJ databases">
        <authorList>
            <person name="Kurt Z."/>
        </authorList>
    </citation>
    <scope>NUCLEOTIDE SEQUENCE</scope>
</reference>
<dbReference type="Proteomes" id="UP001642409">
    <property type="component" value="Unassembled WGS sequence"/>
</dbReference>
<dbReference type="EMBL" id="CATOUU010001125">
    <property type="protein sequence ID" value="CAI9973773.1"/>
    <property type="molecule type" value="Genomic_DNA"/>
</dbReference>
<reference evidence="2 3" key="2">
    <citation type="submission" date="2024-07" db="EMBL/GenBank/DDBJ databases">
        <authorList>
            <person name="Akdeniz Z."/>
        </authorList>
    </citation>
    <scope>NUCLEOTIDE SEQUENCE [LARGE SCALE GENOMIC DNA]</scope>
</reference>
<evidence type="ECO:0000313" key="1">
    <source>
        <dbReference type="EMBL" id="CAI9973773.1"/>
    </source>
</evidence>
<organism evidence="1">
    <name type="scientific">Hexamita inflata</name>
    <dbReference type="NCBI Taxonomy" id="28002"/>
    <lineage>
        <taxon>Eukaryota</taxon>
        <taxon>Metamonada</taxon>
        <taxon>Diplomonadida</taxon>
        <taxon>Hexamitidae</taxon>
        <taxon>Hexamitinae</taxon>
        <taxon>Hexamita</taxon>
    </lineage>
</organism>
<sequence>MHKQLSGSQLGFKRVHLHSEIFKQNQWILFSCTFERSAINGGSCYCLNGFTLVRRIKYFVYMRSEQVYIWRDVYNMCVRFIFREEMMHILLQLTLPRVLVTKPIRSIINYPMNANALHCTPASYLLQVFVLASMELQFKETHVFASTTFCNSNKPYSCYCSSSIRSGDNQDQCVRSGTD</sequence>
<keyword evidence="3" id="KW-1185">Reference proteome</keyword>
<protein>
    <submittedName>
        <fullName evidence="2">Hypothetical_protein</fullName>
    </submittedName>
</protein>
<gene>
    <name evidence="2" type="ORF">HINF_LOCUS17089</name>
    <name evidence="1" type="ORF">HINF_LOCUS61418</name>
</gene>